<gene>
    <name evidence="7" type="ORF">OR37_02004</name>
</gene>
<evidence type="ECO:0000259" key="6">
    <source>
        <dbReference type="Pfam" id="PF00171"/>
    </source>
</evidence>
<dbReference type="RefSeq" id="WP_004618842.1">
    <property type="nucleotide sequence ID" value="NZ_APMP01000009.1"/>
</dbReference>
<accession>R0EMB3</accession>
<keyword evidence="8" id="KW-1185">Reference proteome</keyword>
<dbReference type="InterPro" id="IPR016162">
    <property type="entry name" value="Ald_DH_N"/>
</dbReference>
<dbReference type="InterPro" id="IPR029510">
    <property type="entry name" value="Ald_DH_CS_GLU"/>
</dbReference>
<dbReference type="FunFam" id="3.40.605.10:FF:000026">
    <property type="entry name" value="Aldehyde dehydrogenase, putative"/>
    <property type="match status" value="1"/>
</dbReference>
<protein>
    <submittedName>
        <fullName evidence="7">NAD-dependent aldehyde dehydrogenase</fullName>
    </submittedName>
</protein>
<dbReference type="PANTHER" id="PTHR42804">
    <property type="entry name" value="ALDEHYDE DEHYDROGENASE"/>
    <property type="match status" value="1"/>
</dbReference>
<evidence type="ECO:0000256" key="3">
    <source>
        <dbReference type="ARBA" id="ARBA00023097"/>
    </source>
</evidence>
<dbReference type="PANTHER" id="PTHR42804:SF1">
    <property type="entry name" value="ALDEHYDE DEHYDROGENASE-RELATED"/>
    <property type="match status" value="1"/>
</dbReference>
<name>R0EMB3_CAUVI</name>
<keyword evidence="3" id="KW-0558">Oxidation</keyword>
<dbReference type="SUPFAM" id="SSF53720">
    <property type="entry name" value="ALDH-like"/>
    <property type="match status" value="1"/>
</dbReference>
<dbReference type="eggNOG" id="COG1012">
    <property type="taxonomic scope" value="Bacteria"/>
</dbReference>
<dbReference type="PROSITE" id="PS00687">
    <property type="entry name" value="ALDEHYDE_DEHYDR_GLU"/>
    <property type="match status" value="1"/>
</dbReference>
<dbReference type="InterPro" id="IPR015590">
    <property type="entry name" value="Aldehyde_DH_dom"/>
</dbReference>
<reference evidence="7 8" key="1">
    <citation type="journal article" date="2013" name="Genome Announc.">
        <title>Draft Genome Sequence for Caulobacter sp. Strain OR37, a Bacterium Tolerant to Heavy Metals.</title>
        <authorList>
            <person name="Utturkar S.M."/>
            <person name="Bollmann A."/>
            <person name="Brzoska R.M."/>
            <person name="Klingeman D.M."/>
            <person name="Epstein S.E."/>
            <person name="Palumbo A.V."/>
            <person name="Brown S.D."/>
        </authorList>
    </citation>
    <scope>NUCLEOTIDE SEQUENCE [LARGE SCALE GENOMIC DNA]</scope>
    <source>
        <strain evidence="7 8">OR37</strain>
    </source>
</reference>
<dbReference type="InterPro" id="IPR016161">
    <property type="entry name" value="Ald_DH/histidinol_DH"/>
</dbReference>
<proteinExistence type="inferred from homology"/>
<organism evidence="7 8">
    <name type="scientific">Caulobacter vibrioides OR37</name>
    <dbReference type="NCBI Taxonomy" id="1292034"/>
    <lineage>
        <taxon>Bacteria</taxon>
        <taxon>Pseudomonadati</taxon>
        <taxon>Pseudomonadota</taxon>
        <taxon>Alphaproteobacteria</taxon>
        <taxon>Caulobacterales</taxon>
        <taxon>Caulobacteraceae</taxon>
        <taxon>Caulobacter</taxon>
    </lineage>
</organism>
<dbReference type="InterPro" id="IPR016163">
    <property type="entry name" value="Ald_DH_C"/>
</dbReference>
<dbReference type="STRING" id="1292034.OR37_02004"/>
<dbReference type="Gene3D" id="3.40.309.10">
    <property type="entry name" value="Aldehyde Dehydrogenase, Chain A, domain 2"/>
    <property type="match status" value="1"/>
</dbReference>
<dbReference type="PATRIC" id="fig|1292034.3.peg.1991"/>
<evidence type="ECO:0000313" key="7">
    <source>
        <dbReference type="EMBL" id="ENZ82192.1"/>
    </source>
</evidence>
<dbReference type="Gene3D" id="3.40.605.10">
    <property type="entry name" value="Aldehyde Dehydrogenase, Chain A, domain 1"/>
    <property type="match status" value="1"/>
</dbReference>
<dbReference type="Proteomes" id="UP000013063">
    <property type="component" value="Unassembled WGS sequence"/>
</dbReference>
<comment type="similarity">
    <text evidence="1 5">Belongs to the aldehyde dehydrogenase family.</text>
</comment>
<dbReference type="OrthoDB" id="9812625at2"/>
<evidence type="ECO:0000256" key="4">
    <source>
        <dbReference type="PROSITE-ProRule" id="PRU10007"/>
    </source>
</evidence>
<dbReference type="AlphaFoldDB" id="R0EMB3"/>
<feature type="domain" description="Aldehyde dehydrogenase" evidence="6">
    <location>
        <begin position="21"/>
        <end position="476"/>
    </location>
</feature>
<dbReference type="CDD" id="cd07139">
    <property type="entry name" value="ALDH_AldA-Rv0768"/>
    <property type="match status" value="1"/>
</dbReference>
<evidence type="ECO:0000256" key="1">
    <source>
        <dbReference type="ARBA" id="ARBA00009986"/>
    </source>
</evidence>
<evidence type="ECO:0000256" key="5">
    <source>
        <dbReference type="RuleBase" id="RU003345"/>
    </source>
</evidence>
<evidence type="ECO:0000256" key="2">
    <source>
        <dbReference type="ARBA" id="ARBA00023002"/>
    </source>
</evidence>
<dbReference type="Pfam" id="PF00171">
    <property type="entry name" value="Aldedh"/>
    <property type="match status" value="1"/>
</dbReference>
<evidence type="ECO:0000313" key="8">
    <source>
        <dbReference type="Proteomes" id="UP000013063"/>
    </source>
</evidence>
<comment type="caution">
    <text evidence="7">The sequence shown here is derived from an EMBL/GenBank/DDBJ whole genome shotgun (WGS) entry which is preliminary data.</text>
</comment>
<dbReference type="GO" id="GO:0016620">
    <property type="term" value="F:oxidoreductase activity, acting on the aldehyde or oxo group of donors, NAD or NADP as acceptor"/>
    <property type="evidence" value="ECO:0007669"/>
    <property type="project" value="InterPro"/>
</dbReference>
<dbReference type="EMBL" id="APMP01000009">
    <property type="protein sequence ID" value="ENZ82192.1"/>
    <property type="molecule type" value="Genomic_DNA"/>
</dbReference>
<keyword evidence="2 5" id="KW-0560">Oxidoreductase</keyword>
<dbReference type="FunFam" id="3.40.605.10:FF:000007">
    <property type="entry name" value="NAD/NADP-dependent betaine aldehyde dehydrogenase"/>
    <property type="match status" value="1"/>
</dbReference>
<sequence precursor="true">MSFHATVHLSRPDALFIGGAWVAPATSAKHTIISPFDGRTVIEIAEAKAEDVERAVAAAATAFENGPWPRMQLSERLAVLSRWADAIEARVGDIATAHSAQIGIPISFSTAVASSAVVSLRNTIEFAGAYRFEEDRPAQGGLARISREPVGVVAAIVPWNFPSLLAMNKMAPALAVGCPVIVKPALEAPLDCLIFAECAQQAGFPEGVLSVLPADRAVGEHLIGDPRVDKVSFTGSTTAGKHIAARCMERVARVTLELGGKSAAIILDDFPLASAIPALVQMSTLFNGQACMGLTRVLVSRRRHDELAQGLAAAYGALKVGDPSDPATQIGPVASPAQAERVAGYIEAGKRSGARLMTGGIVNGCLVQPTVFANITNQMSIAREEIFGPVLVVQPYDSVDEAVAIANDSPYGLNGAIFTLDADLALTLARRIRAGSVAQNGMGPQAGLPFGGYKQSGLGREGGPEALDLYTEIKAIYLSSPPIAPR</sequence>
<feature type="active site" evidence="4">
    <location>
        <position position="257"/>
    </location>
</feature>